<feature type="compositionally biased region" description="Polar residues" evidence="7">
    <location>
        <begin position="672"/>
        <end position="683"/>
    </location>
</feature>
<gene>
    <name evidence="9" type="ORF">CTI12_AA359220</name>
</gene>
<feature type="compositionally biased region" description="Basic and acidic residues" evidence="7">
    <location>
        <begin position="415"/>
        <end position="424"/>
    </location>
</feature>
<keyword evidence="4" id="KW-0963">Cytoplasm</keyword>
<comment type="subcellular location">
    <subcellularLocation>
        <location evidence="2">Cytoplasm</location>
        <location evidence="2">Cytoskeleton</location>
        <location evidence="2">Spindle</location>
    </subcellularLocation>
    <subcellularLocation>
        <location evidence="1">Nucleus</location>
    </subcellularLocation>
</comment>
<feature type="domain" description="Inner centromere protein ARK-binding" evidence="8">
    <location>
        <begin position="2663"/>
        <end position="2716"/>
    </location>
</feature>
<feature type="compositionally biased region" description="Polar residues" evidence="7">
    <location>
        <begin position="447"/>
        <end position="458"/>
    </location>
</feature>
<evidence type="ECO:0000259" key="8">
    <source>
        <dbReference type="Pfam" id="PF03941"/>
    </source>
</evidence>
<feature type="region of interest" description="Disordered" evidence="7">
    <location>
        <begin position="412"/>
        <end position="460"/>
    </location>
</feature>
<feature type="region of interest" description="Disordered" evidence="7">
    <location>
        <begin position="2505"/>
        <end position="2607"/>
    </location>
</feature>
<dbReference type="InterPro" id="IPR005635">
    <property type="entry name" value="Inner_centromere_prot_ARK-bd"/>
</dbReference>
<dbReference type="STRING" id="35608.A0A2U1MNY1"/>
<dbReference type="GO" id="GO:0005819">
    <property type="term" value="C:spindle"/>
    <property type="evidence" value="ECO:0007669"/>
    <property type="project" value="UniProtKB-SubCell"/>
</dbReference>
<feature type="region of interest" description="Disordered" evidence="7">
    <location>
        <begin position="2333"/>
        <end position="2352"/>
    </location>
</feature>
<feature type="region of interest" description="Disordered" evidence="7">
    <location>
        <begin position="1478"/>
        <end position="1525"/>
    </location>
</feature>
<keyword evidence="6" id="KW-0539">Nucleus</keyword>
<feature type="compositionally biased region" description="Basic and acidic residues" evidence="7">
    <location>
        <begin position="2505"/>
        <end position="2535"/>
    </location>
</feature>
<feature type="compositionally biased region" description="Acidic residues" evidence="7">
    <location>
        <begin position="2287"/>
        <end position="2298"/>
    </location>
</feature>
<dbReference type="EMBL" id="PKPP01004747">
    <property type="protein sequence ID" value="PWA62932.1"/>
    <property type="molecule type" value="Genomic_DNA"/>
</dbReference>
<organism evidence="9 10">
    <name type="scientific">Artemisia annua</name>
    <name type="common">Sweet wormwood</name>
    <dbReference type="NCBI Taxonomy" id="35608"/>
    <lineage>
        <taxon>Eukaryota</taxon>
        <taxon>Viridiplantae</taxon>
        <taxon>Streptophyta</taxon>
        <taxon>Embryophyta</taxon>
        <taxon>Tracheophyta</taxon>
        <taxon>Spermatophyta</taxon>
        <taxon>Magnoliopsida</taxon>
        <taxon>eudicotyledons</taxon>
        <taxon>Gunneridae</taxon>
        <taxon>Pentapetalae</taxon>
        <taxon>asterids</taxon>
        <taxon>campanulids</taxon>
        <taxon>Asterales</taxon>
        <taxon>Asteraceae</taxon>
        <taxon>Asteroideae</taxon>
        <taxon>Anthemideae</taxon>
        <taxon>Artemisiinae</taxon>
        <taxon>Artemisia</taxon>
    </lineage>
</organism>
<feature type="compositionally biased region" description="Polar residues" evidence="7">
    <location>
        <begin position="1913"/>
        <end position="1932"/>
    </location>
</feature>
<keyword evidence="5" id="KW-0206">Cytoskeleton</keyword>
<feature type="region of interest" description="Disordered" evidence="7">
    <location>
        <begin position="336"/>
        <end position="392"/>
    </location>
</feature>
<feature type="region of interest" description="Disordered" evidence="7">
    <location>
        <begin position="274"/>
        <end position="294"/>
    </location>
</feature>
<evidence type="ECO:0000256" key="4">
    <source>
        <dbReference type="ARBA" id="ARBA00022490"/>
    </source>
</evidence>
<feature type="region of interest" description="Disordered" evidence="7">
    <location>
        <begin position="637"/>
        <end position="685"/>
    </location>
</feature>
<dbReference type="InterPro" id="IPR050875">
    <property type="entry name" value="Troponin_I"/>
</dbReference>
<dbReference type="Proteomes" id="UP000245207">
    <property type="component" value="Unassembled WGS sequence"/>
</dbReference>
<evidence type="ECO:0000313" key="10">
    <source>
        <dbReference type="Proteomes" id="UP000245207"/>
    </source>
</evidence>
<feature type="compositionally biased region" description="Acidic residues" evidence="7">
    <location>
        <begin position="2664"/>
        <end position="2673"/>
    </location>
</feature>
<feature type="compositionally biased region" description="Low complexity" evidence="7">
    <location>
        <begin position="2265"/>
        <end position="2278"/>
    </location>
</feature>
<comment type="caution">
    <text evidence="9">The sequence shown here is derived from an EMBL/GenBank/DDBJ whole genome shotgun (WGS) entry which is preliminary data.</text>
</comment>
<reference evidence="9 10" key="1">
    <citation type="journal article" date="2018" name="Mol. Plant">
        <title>The genome of Artemisia annua provides insight into the evolution of Asteraceae family and artemisinin biosynthesis.</title>
        <authorList>
            <person name="Shen Q."/>
            <person name="Zhang L."/>
            <person name="Liao Z."/>
            <person name="Wang S."/>
            <person name="Yan T."/>
            <person name="Shi P."/>
            <person name="Liu M."/>
            <person name="Fu X."/>
            <person name="Pan Q."/>
            <person name="Wang Y."/>
            <person name="Lv Z."/>
            <person name="Lu X."/>
            <person name="Zhang F."/>
            <person name="Jiang W."/>
            <person name="Ma Y."/>
            <person name="Chen M."/>
            <person name="Hao X."/>
            <person name="Li L."/>
            <person name="Tang Y."/>
            <person name="Lv G."/>
            <person name="Zhou Y."/>
            <person name="Sun X."/>
            <person name="Brodelius P.E."/>
            <person name="Rose J.K.C."/>
            <person name="Tang K."/>
        </authorList>
    </citation>
    <scope>NUCLEOTIDE SEQUENCE [LARGE SCALE GENOMIC DNA]</scope>
    <source>
        <strain evidence="10">cv. Huhao1</strain>
        <tissue evidence="9">Leaf</tissue>
    </source>
</reference>
<feature type="compositionally biased region" description="Basic and acidic residues" evidence="7">
    <location>
        <begin position="2553"/>
        <end position="2568"/>
    </location>
</feature>
<feature type="compositionally biased region" description="Polar residues" evidence="7">
    <location>
        <begin position="377"/>
        <end position="390"/>
    </location>
</feature>
<feature type="region of interest" description="Disordered" evidence="7">
    <location>
        <begin position="186"/>
        <end position="223"/>
    </location>
</feature>
<feature type="compositionally biased region" description="Basic and acidic residues" evidence="7">
    <location>
        <begin position="640"/>
        <end position="649"/>
    </location>
</feature>
<sequence>MEKLLMQVFDTKSFVINQVKEQADSCAQQLASKLIIDGFTPPDWFPNPNFDQNAPHPNEFENEELISKLLLRPSRDSVSYARSDCSLYYRPVFTGGKGLNASSISVRTQGPNNDVGCSLNCVAEHADSVNYHQKETDVTKGLNVSNGAMTTVVGPNNDGTSSPQNETDARISSIYAAPDMSVARIQRSKSRQKALERRTNSKTAAKSCLSDENRTQNSYNGDSMPKIDFHQGTQEKCPSEAGNHNYISRAASIAAERNDRTGHISRLAKSSSSYEKASFVNDHAKHDSSLEKEELDGSILVKPTGDSVLHAGHLNVMEGVNVADVSLGSDTIKASLTRTTHDSEGQNNPISGRITRSRSSRQQTSAMSKSLRPPKSASDNLTGSSAQQSGHVIGVTDEVNIVDFSLGSHASKTSVAEKTHDTQRQKQPISGRITRSRSSSQQISGINESSKQGTSASYKLQKGEDAVPRFVDASNKLVDAVETSQRLCDKIGETQAISSNEGVLKPVISSNIAAPLKEELDGSILVKPTGDSVLHAGHLNVMEGVNVADVSLGSDTIKASLTRTTHDSEGQNNPISGRITRSRSSRQQTSAMSKSLRPPKSASDNLTGSSAQQSGHVIGVTDEVNIVDFSLGSHASKTSVAEKTHDTQRQKQPISGRITRSRSSSQQISGINESSKQGTSASYKLQKGEDAVPRFVDASNKLVDAVETSQRLCDKIGETQAISSNEGVLKPVISSNIAAPLVTQSRSGSIKESASGVVNLENAEPVVENGPPDAPAVVQPVDSGIKLVPVTLCTASEDLASKQSSDCCMIVKPKQLNFDEIEECDLDETCSPLSKKRKLDGLPGQDCVPSNASVSSVDHKSISPLFEQPLSDANALSSSEVSTSRKEVNNIVDEEHGSATSHSNEDHASFLEMQVEEDDLNHECEESVAGAFSRNTKSPFILSSIKQGNKDSEDHMDLGSSKLKQSEVGTNLKLSNLKLNSANVNTWPMNQQGNNEDQSTCLSDSRDFSVRFQRDVVHCDMEATVNDVHTERKSALIFSSEEIHVSQPEGIEDEMMCNLPEETESLHELQAAEVFDTKSFIINQVKEQADSCAQQLASKLIIDGFTPPDWFPNPNFDQNAPHPNEFENEELISKLLLRPSRDSVSYARSDCSLYYRPVFTGGKGLNASSISVRTQGPNNDVGCSLNCVAEHADSVNYHQKETDVTKGLNVSNGAMTTVVGPNNDGTSSPQNETDARISSIYAAPDMSVARIQRSKSRQKALERRTNSKTAAKSCLSDENRTQNSYNGDSMPKIDFHQGTQEKCPSEAGNHNYISGAASIAAEGNDRTGHISRLAKSSSSYEKASFVNDHAKHDSSLEKEELDGSILVQPTGDSVLQAGHFNVMEGVNVADVSLGSDTRKASLTRTTHDSEGQNNPISGRITRSRSSRQQTSAMSKSLRPPKPASYNLTGSSAQQSGNGIGVTDEVNIVDFSLDSHASKTSVAEKTHDTQRQKQPISGRITRSRSSSQQISGINKSSKQGTSASYKLQKGEDAVPCFVDASNKLVDAVETSQRLSDKIGETQAISSNEGVLKPVISSNIAAPLVTQSRSGSIKESAFGVVNLETAEPVVENGPTDAPAVVQPVDSGIELVPVTLCTASEGLASKQSSDCCMIVKPKQLNFDEIEECDLDETCSPLSKKRKLDGLPGQECVPSNASVSSVDHKSISPLFEQPLSDANALSSSEVSTSRKEVNNIVDEEHCSATSHSNEDHASSLEMQVEEDDHNHECGESVAGVFSRSTKSPFILSSIKQGNKDSEDHMDLGSSKLKQSEVGTNLKLSNLKLNSANVNTWPMNQQRNNEDQSTCLSDSRDFSVRFQRDVVHCDMEATVNDVHTERKSALILSSEEIHVSQPEGIEDEMMCNLPEETESLHELQAAEQSQESAGGVFSKSTSSPFILSAIKEGNKDSEDRTGPRSSKSKQSEAGTSLKLSNAKLNSANANTWPMNQQRNNEDQHTCLSNSRDFRVHIQRDAILCDLEAPENDVHSLRESASILSSEEIHAFQSDDIEDEMTCKLPEETESVHELQAAEGTVTEVDNENTVTTCSLAAEMGVTNPSMSDDVVTDNMNFETTLPKWLSSYNSVKSSNDDKTGVVSDEILPVYESFTINEEVGNANLEHADFDSLELPSTTIARASILEQICKSASMQTPLSQFSSSFNQHSTDKLYEYMTDEMLENMDLGTTLSVDEDSEADYDFQKQHNFDSLPLATTPFCWESKNHYSSPIGKLWERSASSSGSSEKNLSSNPELTCFPIEEDPNSDEESEKDDKVVEIQEPPSESLIQNPIIISSEMNILTENDDKVADESQEPPVKSTSMKYPDRYSSNSVDIEASVPKTRDTVKFKSKFHSGVKISRFEEDNRQSSIATRASSRGNLSEYKNKSIMRSGIPRSSKKEVKGMNIVSNISSFIPMVQQKQAAAVCTGKRDIKVKALEAAEAAKRREQEKENERKMKKEALKLERARIGKENAIELELNKKKKLQEQKKKEADMAARKRQREEEEKKQVAKKRKLVAEAQRNQKLQYEKSRVGKTESEKQQGKNVAIAGNKKGAENKRQNKNTVKNSLQTQDTELRPDNSLASVVQQVASVSENRDASSDFGVKETVTSILKNTPGKVGPVNSTTQELSYDISPYQSEDDDDEEDDQPTKKFIPSWCSKSRVAMVLPLQQQINPEELFPLESFCNMDEVLLPKRLMVQ</sequence>
<evidence type="ECO:0000313" key="9">
    <source>
        <dbReference type="EMBL" id="PWA62932.1"/>
    </source>
</evidence>
<feature type="compositionally biased region" description="Polar residues" evidence="7">
    <location>
        <begin position="2588"/>
        <end position="2599"/>
    </location>
</feature>
<feature type="compositionally biased region" description="Basic and acidic residues" evidence="7">
    <location>
        <begin position="1481"/>
        <end position="1490"/>
    </location>
</feature>
<feature type="region of interest" description="Disordered" evidence="7">
    <location>
        <begin position="2467"/>
        <end position="2493"/>
    </location>
</feature>
<name>A0A2U1MNY1_ARTAN</name>
<feature type="compositionally biased region" description="Polar residues" evidence="7">
    <location>
        <begin position="1445"/>
        <end position="1456"/>
    </location>
</feature>
<feature type="compositionally biased region" description="Low complexity" evidence="7">
    <location>
        <begin position="654"/>
        <end position="671"/>
    </location>
</feature>
<dbReference type="GO" id="GO:0005634">
    <property type="term" value="C:nucleus"/>
    <property type="evidence" value="ECO:0007669"/>
    <property type="project" value="UniProtKB-SubCell"/>
</dbReference>
<feature type="region of interest" description="Disordered" evidence="7">
    <location>
        <begin position="2263"/>
        <end position="2313"/>
    </location>
</feature>
<dbReference type="PANTHER" id="PTHR13738">
    <property type="entry name" value="TROPONIN I"/>
    <property type="match status" value="1"/>
</dbReference>
<feature type="region of interest" description="Disordered" evidence="7">
    <location>
        <begin position="1905"/>
        <end position="1968"/>
    </location>
</feature>
<feature type="compositionally biased region" description="Basic and acidic residues" evidence="7">
    <location>
        <begin position="1939"/>
        <end position="1949"/>
    </location>
</feature>
<evidence type="ECO:0000256" key="6">
    <source>
        <dbReference type="ARBA" id="ARBA00023242"/>
    </source>
</evidence>
<evidence type="ECO:0000256" key="2">
    <source>
        <dbReference type="ARBA" id="ARBA00004186"/>
    </source>
</evidence>
<feature type="compositionally biased region" description="Low complexity" evidence="7">
    <location>
        <begin position="429"/>
        <end position="446"/>
    </location>
</feature>
<feature type="region of interest" description="Disordered" evidence="7">
    <location>
        <begin position="561"/>
        <end position="617"/>
    </location>
</feature>
<feature type="compositionally biased region" description="Polar residues" evidence="7">
    <location>
        <begin position="1513"/>
        <end position="1524"/>
    </location>
</feature>
<evidence type="ECO:0000256" key="1">
    <source>
        <dbReference type="ARBA" id="ARBA00004123"/>
    </source>
</evidence>
<evidence type="ECO:0000256" key="7">
    <source>
        <dbReference type="SAM" id="MobiDB-lite"/>
    </source>
</evidence>
<keyword evidence="10" id="KW-1185">Reference proteome</keyword>
<dbReference type="PANTHER" id="PTHR13738:SF1">
    <property type="entry name" value="TROPONIN I"/>
    <property type="match status" value="1"/>
</dbReference>
<protein>
    <submittedName>
        <fullName evidence="9">Inner centromere protein, ARK-binding domain-containing protein</fullName>
    </submittedName>
</protein>
<feature type="compositionally biased region" description="Basic and acidic residues" evidence="7">
    <location>
        <begin position="282"/>
        <end position="292"/>
    </location>
</feature>
<feature type="region of interest" description="Disordered" evidence="7">
    <location>
        <begin position="1251"/>
        <end position="1289"/>
    </location>
</feature>
<dbReference type="OrthoDB" id="681218at2759"/>
<comment type="similarity">
    <text evidence="3">Belongs to the INCENP family.</text>
</comment>
<evidence type="ECO:0000256" key="3">
    <source>
        <dbReference type="ARBA" id="ARBA00010042"/>
    </source>
</evidence>
<accession>A0A2U1MNY1</accession>
<proteinExistence type="inferred from homology"/>
<feature type="compositionally biased region" description="Low complexity" evidence="7">
    <location>
        <begin position="1495"/>
        <end position="1512"/>
    </location>
</feature>
<evidence type="ECO:0000256" key="5">
    <source>
        <dbReference type="ARBA" id="ARBA00023212"/>
    </source>
</evidence>
<feature type="region of interest" description="Disordered" evidence="7">
    <location>
        <begin position="2640"/>
        <end position="2679"/>
    </location>
</feature>
<feature type="compositionally biased region" description="Polar residues" evidence="7">
    <location>
        <begin position="602"/>
        <end position="615"/>
    </location>
</feature>
<dbReference type="Pfam" id="PF03941">
    <property type="entry name" value="INCENP_ARK-bind"/>
    <property type="match status" value="1"/>
</dbReference>
<feature type="region of interest" description="Disordered" evidence="7">
    <location>
        <begin position="1398"/>
        <end position="1460"/>
    </location>
</feature>